<accession>A0A2Z7BMV1</accession>
<name>A0A2Z7BMV1_9LAMI</name>
<protein>
    <submittedName>
        <fullName evidence="2">Uncharacterized protein</fullName>
    </submittedName>
</protein>
<evidence type="ECO:0000256" key="1">
    <source>
        <dbReference type="SAM" id="MobiDB-lite"/>
    </source>
</evidence>
<sequence>MMRRRAEVSADGLALMTSSYSADGLRKQPQESADSAGRLCVDNQSQYPVASYSGTRRKQQQHPVESFFESAVAINTAASFAYPVASSTHSVAK</sequence>
<dbReference type="EMBL" id="KV003975">
    <property type="protein sequence ID" value="KZV35943.1"/>
    <property type="molecule type" value="Genomic_DNA"/>
</dbReference>
<evidence type="ECO:0000313" key="2">
    <source>
        <dbReference type="EMBL" id="KZV35943.1"/>
    </source>
</evidence>
<evidence type="ECO:0000313" key="3">
    <source>
        <dbReference type="Proteomes" id="UP000250235"/>
    </source>
</evidence>
<proteinExistence type="predicted"/>
<feature type="region of interest" description="Disordered" evidence="1">
    <location>
        <begin position="19"/>
        <end position="40"/>
    </location>
</feature>
<dbReference type="AlphaFoldDB" id="A0A2Z7BMV1"/>
<dbReference type="Proteomes" id="UP000250235">
    <property type="component" value="Unassembled WGS sequence"/>
</dbReference>
<reference evidence="2 3" key="1">
    <citation type="journal article" date="2015" name="Proc. Natl. Acad. Sci. U.S.A.">
        <title>The resurrection genome of Boea hygrometrica: A blueprint for survival of dehydration.</title>
        <authorList>
            <person name="Xiao L."/>
            <person name="Yang G."/>
            <person name="Zhang L."/>
            <person name="Yang X."/>
            <person name="Zhao S."/>
            <person name="Ji Z."/>
            <person name="Zhou Q."/>
            <person name="Hu M."/>
            <person name="Wang Y."/>
            <person name="Chen M."/>
            <person name="Xu Y."/>
            <person name="Jin H."/>
            <person name="Xiao X."/>
            <person name="Hu G."/>
            <person name="Bao F."/>
            <person name="Hu Y."/>
            <person name="Wan P."/>
            <person name="Li L."/>
            <person name="Deng X."/>
            <person name="Kuang T."/>
            <person name="Xiang C."/>
            <person name="Zhu J.K."/>
            <person name="Oliver M.J."/>
            <person name="He Y."/>
        </authorList>
    </citation>
    <scope>NUCLEOTIDE SEQUENCE [LARGE SCALE GENOMIC DNA]</scope>
    <source>
        <strain evidence="3">cv. XS01</strain>
    </source>
</reference>
<keyword evidence="3" id="KW-1185">Reference proteome</keyword>
<gene>
    <name evidence="2" type="ORF">F511_32395</name>
</gene>
<organism evidence="2 3">
    <name type="scientific">Dorcoceras hygrometricum</name>
    <dbReference type="NCBI Taxonomy" id="472368"/>
    <lineage>
        <taxon>Eukaryota</taxon>
        <taxon>Viridiplantae</taxon>
        <taxon>Streptophyta</taxon>
        <taxon>Embryophyta</taxon>
        <taxon>Tracheophyta</taxon>
        <taxon>Spermatophyta</taxon>
        <taxon>Magnoliopsida</taxon>
        <taxon>eudicotyledons</taxon>
        <taxon>Gunneridae</taxon>
        <taxon>Pentapetalae</taxon>
        <taxon>asterids</taxon>
        <taxon>lamiids</taxon>
        <taxon>Lamiales</taxon>
        <taxon>Gesneriaceae</taxon>
        <taxon>Didymocarpoideae</taxon>
        <taxon>Trichosporeae</taxon>
        <taxon>Loxocarpinae</taxon>
        <taxon>Dorcoceras</taxon>
    </lineage>
</organism>